<feature type="compositionally biased region" description="Polar residues" evidence="1">
    <location>
        <begin position="45"/>
        <end position="62"/>
    </location>
</feature>
<gene>
    <name evidence="2" type="ORF">J1605_018572</name>
</gene>
<accession>A0AB34HVI6</accession>
<sequence length="186" mass="19477">MAALNKPGLANPENWAKLGLWTLLISRCRAGLPGLPSASGPSPLRSFTSPGYSRTNWSSRPSGTKGREATSGPRLGELPSLSFRSPGIGPRRHARPQALLSPDTPQFCSDLGIRHETECQVVVENLGDIKKPGDLGLRPASVGHVSRSPGGGRRQESSGHQLLPARPGFRTAGPGVAGGPARALDL</sequence>
<feature type="region of interest" description="Disordered" evidence="1">
    <location>
        <begin position="35"/>
        <end position="101"/>
    </location>
</feature>
<dbReference type="AlphaFoldDB" id="A0AB34HVI6"/>
<organism evidence="2 3">
    <name type="scientific">Eschrichtius robustus</name>
    <name type="common">California gray whale</name>
    <name type="synonym">Eschrichtius gibbosus</name>
    <dbReference type="NCBI Taxonomy" id="9764"/>
    <lineage>
        <taxon>Eukaryota</taxon>
        <taxon>Metazoa</taxon>
        <taxon>Chordata</taxon>
        <taxon>Craniata</taxon>
        <taxon>Vertebrata</taxon>
        <taxon>Euteleostomi</taxon>
        <taxon>Mammalia</taxon>
        <taxon>Eutheria</taxon>
        <taxon>Laurasiatheria</taxon>
        <taxon>Artiodactyla</taxon>
        <taxon>Whippomorpha</taxon>
        <taxon>Cetacea</taxon>
        <taxon>Mysticeti</taxon>
        <taxon>Eschrichtiidae</taxon>
        <taxon>Eschrichtius</taxon>
    </lineage>
</organism>
<dbReference type="Proteomes" id="UP001159641">
    <property type="component" value="Unassembled WGS sequence"/>
</dbReference>
<feature type="region of interest" description="Disordered" evidence="1">
    <location>
        <begin position="134"/>
        <end position="186"/>
    </location>
</feature>
<reference evidence="2 3" key="1">
    <citation type="submission" date="2022-11" db="EMBL/GenBank/DDBJ databases">
        <title>Whole genome sequence of Eschrichtius robustus ER-17-0199.</title>
        <authorList>
            <person name="Bruniche-Olsen A."/>
            <person name="Black A.N."/>
            <person name="Fields C.J."/>
            <person name="Walden K."/>
            <person name="Dewoody J.A."/>
        </authorList>
    </citation>
    <scope>NUCLEOTIDE SEQUENCE [LARGE SCALE GENOMIC DNA]</scope>
    <source>
        <strain evidence="2">ER-17-0199</strain>
        <tissue evidence="2">Blubber</tissue>
    </source>
</reference>
<evidence type="ECO:0000313" key="2">
    <source>
        <dbReference type="EMBL" id="KAJ8794985.1"/>
    </source>
</evidence>
<evidence type="ECO:0000313" key="3">
    <source>
        <dbReference type="Proteomes" id="UP001159641"/>
    </source>
</evidence>
<evidence type="ECO:0000256" key="1">
    <source>
        <dbReference type="SAM" id="MobiDB-lite"/>
    </source>
</evidence>
<keyword evidence="3" id="KW-1185">Reference proteome</keyword>
<proteinExistence type="predicted"/>
<comment type="caution">
    <text evidence="2">The sequence shown here is derived from an EMBL/GenBank/DDBJ whole genome shotgun (WGS) entry which is preliminary data.</text>
</comment>
<dbReference type="EMBL" id="JAIQCJ010000625">
    <property type="protein sequence ID" value="KAJ8794985.1"/>
    <property type="molecule type" value="Genomic_DNA"/>
</dbReference>
<protein>
    <submittedName>
        <fullName evidence="2">Uncharacterized protein</fullName>
    </submittedName>
</protein>
<name>A0AB34HVI6_ESCRO</name>
<feature type="compositionally biased region" description="Low complexity" evidence="1">
    <location>
        <begin position="35"/>
        <end position="44"/>
    </location>
</feature>